<dbReference type="AlphaFoldDB" id="A0A0N0ZW16"/>
<dbReference type="Proteomes" id="UP000037953">
    <property type="component" value="Unassembled WGS sequence"/>
</dbReference>
<comment type="caution">
    <text evidence="1">The sequence shown here is derived from an EMBL/GenBank/DDBJ whole genome shotgun (WGS) entry which is preliminary data.</text>
</comment>
<gene>
    <name evidence="1" type="ORF">AOB46_00090</name>
</gene>
<name>A0A0N0ZW16_CHRID</name>
<sequence length="66" mass="7287">MKKMTEKTLKKSLMNSITSYSRIIPPGNSGYTPSVTPVVTPAYPINSTYYTPPNNGLPNNGWEIPK</sequence>
<dbReference type="PATRIC" id="fig|253.9.peg.16"/>
<accession>A0A0N0ZW16</accession>
<evidence type="ECO:0000313" key="1">
    <source>
        <dbReference type="EMBL" id="KPE52470.1"/>
    </source>
</evidence>
<evidence type="ECO:0000313" key="2">
    <source>
        <dbReference type="Proteomes" id="UP000037953"/>
    </source>
</evidence>
<dbReference type="RefSeq" id="WP_062696022.1">
    <property type="nucleotide sequence ID" value="NZ_LJOD01000001.1"/>
</dbReference>
<reference evidence="2" key="2">
    <citation type="submission" date="2015-09" db="EMBL/GenBank/DDBJ databases">
        <title>Draft genome sequence of a multidrug-resistant Chryseobacterium indologenes isolate from Malaysia.</title>
        <authorList>
            <person name="Yu C.Y."/>
            <person name="Ang G.Y."/>
            <person name="Chan K.-G."/>
        </authorList>
    </citation>
    <scope>NUCLEOTIDE SEQUENCE [LARGE SCALE GENOMIC DNA]</scope>
    <source>
        <strain evidence="2">CI_885</strain>
    </source>
</reference>
<protein>
    <submittedName>
        <fullName evidence="1">Uncharacterized protein</fullName>
    </submittedName>
</protein>
<organism evidence="1 2">
    <name type="scientific">Chryseobacterium indologenes</name>
    <name type="common">Flavobacterium indologenes</name>
    <dbReference type="NCBI Taxonomy" id="253"/>
    <lineage>
        <taxon>Bacteria</taxon>
        <taxon>Pseudomonadati</taxon>
        <taxon>Bacteroidota</taxon>
        <taxon>Flavobacteriia</taxon>
        <taxon>Flavobacteriales</taxon>
        <taxon>Weeksellaceae</taxon>
        <taxon>Chryseobacterium group</taxon>
        <taxon>Chryseobacterium</taxon>
    </lineage>
</organism>
<reference evidence="1 2" key="1">
    <citation type="journal article" date="2015" name="Genom Data">
        <title>Draft genome sequence of a multidrug-resistant Chryseobacterium indologenes isolate from Malaysia.</title>
        <authorList>
            <person name="Yu C.Y."/>
            <person name="Ang G.Y."/>
            <person name="Cheng H.J."/>
            <person name="Cheong Y.M."/>
            <person name="Yin W.F."/>
            <person name="Chan K.G."/>
        </authorList>
    </citation>
    <scope>NUCLEOTIDE SEQUENCE [LARGE SCALE GENOMIC DNA]</scope>
    <source>
        <strain evidence="1 2">CI_885</strain>
    </source>
</reference>
<dbReference type="EMBL" id="LJOD01000001">
    <property type="protein sequence ID" value="KPE52470.1"/>
    <property type="molecule type" value="Genomic_DNA"/>
</dbReference>
<proteinExistence type="predicted"/>